<accession>A0A8U8BJP8</accession>
<name>A0A8U8BJP8_GEOPR</name>
<protein>
    <submittedName>
        <fullName evidence="2">Uncharacterized protein</fullName>
    </submittedName>
</protein>
<evidence type="ECO:0000256" key="1">
    <source>
        <dbReference type="SAM" id="MobiDB-lite"/>
    </source>
</evidence>
<feature type="region of interest" description="Disordered" evidence="1">
    <location>
        <begin position="119"/>
        <end position="153"/>
    </location>
</feature>
<reference evidence="2" key="2">
    <citation type="submission" date="2025-08" db="UniProtKB">
        <authorList>
            <consortium name="Ensembl"/>
        </authorList>
    </citation>
    <scope>IDENTIFICATION</scope>
</reference>
<dbReference type="Ensembl" id="ENSCPVT00000027918.1">
    <property type="protein sequence ID" value="ENSCPVP00000023452.1"/>
    <property type="gene ID" value="ENSCPVG00000018039.1"/>
</dbReference>
<evidence type="ECO:0000313" key="2">
    <source>
        <dbReference type="Ensembl" id="ENSCPVP00000023452.1"/>
    </source>
</evidence>
<dbReference type="AlphaFoldDB" id="A0A8U8BJP8"/>
<dbReference type="Proteomes" id="UP000694382">
    <property type="component" value="Chromosome 13"/>
</dbReference>
<organism evidence="2 3">
    <name type="scientific">Geospiza parvula</name>
    <name type="common">Small tree-finch</name>
    <name type="synonym">Camarhynchus parvulus</name>
    <dbReference type="NCBI Taxonomy" id="87175"/>
    <lineage>
        <taxon>Eukaryota</taxon>
        <taxon>Metazoa</taxon>
        <taxon>Chordata</taxon>
        <taxon>Craniata</taxon>
        <taxon>Vertebrata</taxon>
        <taxon>Euteleostomi</taxon>
        <taxon>Archelosauria</taxon>
        <taxon>Archosauria</taxon>
        <taxon>Dinosauria</taxon>
        <taxon>Saurischia</taxon>
        <taxon>Theropoda</taxon>
        <taxon>Coelurosauria</taxon>
        <taxon>Aves</taxon>
        <taxon>Neognathae</taxon>
        <taxon>Neoaves</taxon>
        <taxon>Telluraves</taxon>
        <taxon>Australaves</taxon>
        <taxon>Passeriformes</taxon>
        <taxon>Thraupidae</taxon>
        <taxon>Camarhynchus</taxon>
    </lineage>
</organism>
<proteinExistence type="predicted"/>
<reference evidence="2" key="1">
    <citation type="submission" date="2020-02" db="EMBL/GenBank/DDBJ databases">
        <authorList>
            <person name="Enbody D E."/>
            <person name="Pettersson E M."/>
        </authorList>
    </citation>
    <scope>NUCLEOTIDE SEQUENCE [LARGE SCALE GENOMIC DNA]</scope>
</reference>
<sequence>TEMGPSRTELQASHPAPSHPAAIPSCCIPSCHPILLHPILLHPFCCIPSCHPILLPSHPAIPSCSIPSCCIPSCCYPILLPSHPAAIPSCCIPSCHPILLGSSTCCCCPDTQRAGAVPGHQHRLSNSPTANSNTPGTPRPAVRGDRQGRSSVGSRACLPEALPSLLPALQGSQCCSPLQECCCPAGSSPCPSWMGYSATELLAPSATFLTLPWLPALTLSHLSHGRIFPVPAKGFAGIKCPLGAQELLASTLADTQCCPGETWAKISPWHC</sequence>
<reference evidence="2" key="3">
    <citation type="submission" date="2025-09" db="UniProtKB">
        <authorList>
            <consortium name="Ensembl"/>
        </authorList>
    </citation>
    <scope>IDENTIFICATION</scope>
</reference>
<keyword evidence="3" id="KW-1185">Reference proteome</keyword>
<evidence type="ECO:0000313" key="3">
    <source>
        <dbReference type="Proteomes" id="UP000694382"/>
    </source>
</evidence>
<feature type="compositionally biased region" description="Polar residues" evidence="1">
    <location>
        <begin position="124"/>
        <end position="136"/>
    </location>
</feature>